<dbReference type="InParanoid" id="C3YL24"/>
<proteinExistence type="predicted"/>
<reference evidence="3" key="1">
    <citation type="journal article" date="2008" name="Nature">
        <title>The amphioxus genome and the evolution of the chordate karyotype.</title>
        <authorList>
            <consortium name="US DOE Joint Genome Institute (JGI-PGF)"/>
            <person name="Putnam N.H."/>
            <person name="Butts T."/>
            <person name="Ferrier D.E.K."/>
            <person name="Furlong R.F."/>
            <person name="Hellsten U."/>
            <person name="Kawashima T."/>
            <person name="Robinson-Rechavi M."/>
            <person name="Shoguchi E."/>
            <person name="Terry A."/>
            <person name="Yu J.-K."/>
            <person name="Benito-Gutierrez E.L."/>
            <person name="Dubchak I."/>
            <person name="Garcia-Fernandez J."/>
            <person name="Gibson-Brown J.J."/>
            <person name="Grigoriev I.V."/>
            <person name="Horton A.C."/>
            <person name="de Jong P.J."/>
            <person name="Jurka J."/>
            <person name="Kapitonov V.V."/>
            <person name="Kohara Y."/>
            <person name="Kuroki Y."/>
            <person name="Lindquist E."/>
            <person name="Lucas S."/>
            <person name="Osoegawa K."/>
            <person name="Pennacchio L.A."/>
            <person name="Salamov A.A."/>
            <person name="Satou Y."/>
            <person name="Sauka-Spengler T."/>
            <person name="Schmutz J."/>
            <person name="Shin-I T."/>
            <person name="Toyoda A."/>
            <person name="Bronner-Fraser M."/>
            <person name="Fujiyama A."/>
            <person name="Holland L.Z."/>
            <person name="Holland P.W.H."/>
            <person name="Satoh N."/>
            <person name="Rokhsar D.S."/>
        </authorList>
    </citation>
    <scope>NUCLEOTIDE SEQUENCE [LARGE SCALE GENOMIC DNA]</scope>
    <source>
        <strain evidence="3">S238N-H82</strain>
        <tissue evidence="3">Testes</tissue>
    </source>
</reference>
<dbReference type="PROSITE" id="PS50835">
    <property type="entry name" value="IG_LIKE"/>
    <property type="match status" value="1"/>
</dbReference>
<dbReference type="Gene3D" id="2.60.40.10">
    <property type="entry name" value="Immunoglobulins"/>
    <property type="match status" value="1"/>
</dbReference>
<evidence type="ECO:0000256" key="1">
    <source>
        <dbReference type="SAM" id="SignalP"/>
    </source>
</evidence>
<evidence type="ECO:0000313" key="3">
    <source>
        <dbReference type="EMBL" id="EEN59015.1"/>
    </source>
</evidence>
<evidence type="ECO:0000259" key="2">
    <source>
        <dbReference type="PROSITE" id="PS50835"/>
    </source>
</evidence>
<dbReference type="InterPro" id="IPR013783">
    <property type="entry name" value="Ig-like_fold"/>
</dbReference>
<feature type="domain" description="Ig-like" evidence="2">
    <location>
        <begin position="36"/>
        <end position="144"/>
    </location>
</feature>
<sequence>MDTVRSCSLCLTILLSLATATSALLAVCPPGKDGHPSDQIHNVEYVPVIGQSQELKCHSLHDILPPKSKLLWFKDGNQVPITNTSDGRVTVSERVVQVPENVSHLYRRSQGAKLLSSVLSIRNVEKADHGRYKCYVFPDNDSTSKMAKRTHEFPVCSYTLYYPDTDLEKLVDRRLTKTCKTHLTCLVVHYPYCPCDTDSCRMLLIKDGKMVASSTSVELKKYTFKSTLKISIDGPEDFGRYDCVLKQLVVDFVDGSTFENSRAGISLYLRQPTAHVKKPQRAFITSGKAHLSCLFEKWFLPILTVPKWKTWEVVLRKDGKEIASKETPLSPDNTVWESFSLKKTPDVYGRYECVIRQTHHGCMKQSWFEEPDYGNALIPYRSRPVRPDLQPHIDVDSIPLEDDGGNIVSANFEIEVKDPTSFGIYDCILEKDGLPDPNAKDITAESSYVYSGSYFHNTFQITPSTIWRPLRSNHERLENNRSVPVNLNPHSFLPLDTSYHMTQPLCMYSMPATDGGAPHAN</sequence>
<dbReference type="EMBL" id="GG666525">
    <property type="protein sequence ID" value="EEN59015.1"/>
    <property type="molecule type" value="Genomic_DNA"/>
</dbReference>
<protein>
    <recommendedName>
        <fullName evidence="2">Ig-like domain-containing protein</fullName>
    </recommendedName>
</protein>
<keyword evidence="1" id="KW-0732">Signal</keyword>
<accession>C3YL24</accession>
<dbReference type="AlphaFoldDB" id="C3YL24"/>
<organism>
    <name type="scientific">Branchiostoma floridae</name>
    <name type="common">Florida lancelet</name>
    <name type="synonym">Amphioxus</name>
    <dbReference type="NCBI Taxonomy" id="7739"/>
    <lineage>
        <taxon>Eukaryota</taxon>
        <taxon>Metazoa</taxon>
        <taxon>Chordata</taxon>
        <taxon>Cephalochordata</taxon>
        <taxon>Leptocardii</taxon>
        <taxon>Amphioxiformes</taxon>
        <taxon>Branchiostomatidae</taxon>
        <taxon>Branchiostoma</taxon>
    </lineage>
</organism>
<name>C3YL24_BRAFL</name>
<dbReference type="InterPro" id="IPR036179">
    <property type="entry name" value="Ig-like_dom_sf"/>
</dbReference>
<gene>
    <name evidence="3" type="ORF">BRAFLDRAFT_84738</name>
</gene>
<dbReference type="SUPFAM" id="SSF48726">
    <property type="entry name" value="Immunoglobulin"/>
    <property type="match status" value="1"/>
</dbReference>
<feature type="chain" id="PRO_5002935745" description="Ig-like domain-containing protein" evidence="1">
    <location>
        <begin position="24"/>
        <end position="521"/>
    </location>
</feature>
<dbReference type="InterPro" id="IPR007110">
    <property type="entry name" value="Ig-like_dom"/>
</dbReference>
<feature type="signal peptide" evidence="1">
    <location>
        <begin position="1"/>
        <end position="23"/>
    </location>
</feature>